<gene>
    <name evidence="4" type="ORF">HH212_01790</name>
</gene>
<sequence>MHDPSHSLPASGDDPADALGRRHRPFPGARIVSLVPSITELLCTLGLAGQLVGRTGFCIHPRDILASIPKVGGTKDVNVDKVRALAPTHVVVNIDENDKPLVERLAEFVPHIVVTHPNTPRDNLALARLMGAVFCVEEAAARWCAAFEREYAALRALRPGPPRTVLYCIWQDPWMTVSQDTYIASMLAELGWRVPALPDTARYPRFNWSDDLVDGLDAVLLSTEPHRFTERHADALERQIGIPVLLVDGEMMSWYGSRALEGLRYLRRLRGMLEGEADADEDGPTA</sequence>
<dbReference type="InterPro" id="IPR050902">
    <property type="entry name" value="ABC_Transporter_SBP"/>
</dbReference>
<evidence type="ECO:0000313" key="4">
    <source>
        <dbReference type="EMBL" id="QJD98922.1"/>
    </source>
</evidence>
<feature type="domain" description="Fe/B12 periplasmic-binding" evidence="3">
    <location>
        <begin position="30"/>
        <end position="277"/>
    </location>
</feature>
<name>A0A7Z2VTP3_9BURK</name>
<keyword evidence="1" id="KW-0732">Signal</keyword>
<feature type="region of interest" description="Disordered" evidence="2">
    <location>
        <begin position="1"/>
        <end position="22"/>
    </location>
</feature>
<reference evidence="4 5" key="1">
    <citation type="submission" date="2020-04" db="EMBL/GenBank/DDBJ databases">
        <title>Genome sequencing of novel species.</title>
        <authorList>
            <person name="Heo J."/>
            <person name="Kim S.-J."/>
            <person name="Kim J.-S."/>
            <person name="Hong S.-B."/>
            <person name="Kwon S.-W."/>
        </authorList>
    </citation>
    <scope>NUCLEOTIDE SEQUENCE [LARGE SCALE GENOMIC DNA]</scope>
    <source>
        <strain evidence="4 5">GN2-R2</strain>
    </source>
</reference>
<dbReference type="NCBIfam" id="NF038402">
    <property type="entry name" value="TroA_like"/>
    <property type="match status" value="1"/>
</dbReference>
<protein>
    <submittedName>
        <fullName evidence="4">ABC transporter substrate-binding protein</fullName>
    </submittedName>
</protein>
<dbReference type="Pfam" id="PF01497">
    <property type="entry name" value="Peripla_BP_2"/>
    <property type="match status" value="1"/>
</dbReference>
<dbReference type="InterPro" id="IPR002491">
    <property type="entry name" value="ABC_transptr_periplasmic_BD"/>
</dbReference>
<dbReference type="InterPro" id="IPR054828">
    <property type="entry name" value="Vit_B12_bind_prot"/>
</dbReference>
<dbReference type="Gene3D" id="3.40.50.1980">
    <property type="entry name" value="Nitrogenase molybdenum iron protein domain"/>
    <property type="match status" value="2"/>
</dbReference>
<dbReference type="PANTHER" id="PTHR30535:SF34">
    <property type="entry name" value="MOLYBDATE-BINDING PROTEIN MOLA"/>
    <property type="match status" value="1"/>
</dbReference>
<dbReference type="RefSeq" id="WP_169433819.1">
    <property type="nucleotide sequence ID" value="NZ_CP051685.1"/>
</dbReference>
<dbReference type="PANTHER" id="PTHR30535">
    <property type="entry name" value="VITAMIN B12-BINDING PROTEIN"/>
    <property type="match status" value="1"/>
</dbReference>
<evidence type="ECO:0000256" key="1">
    <source>
        <dbReference type="ARBA" id="ARBA00022729"/>
    </source>
</evidence>
<evidence type="ECO:0000259" key="3">
    <source>
        <dbReference type="PROSITE" id="PS50983"/>
    </source>
</evidence>
<dbReference type="Proteomes" id="UP000502415">
    <property type="component" value="Chromosome"/>
</dbReference>
<dbReference type="SUPFAM" id="SSF53807">
    <property type="entry name" value="Helical backbone' metal receptor"/>
    <property type="match status" value="1"/>
</dbReference>
<dbReference type="AlphaFoldDB" id="A0A7Z2VTP3"/>
<proteinExistence type="predicted"/>
<organism evidence="4 5">
    <name type="scientific">Massilia forsythiae</name>
    <dbReference type="NCBI Taxonomy" id="2728020"/>
    <lineage>
        <taxon>Bacteria</taxon>
        <taxon>Pseudomonadati</taxon>
        <taxon>Pseudomonadota</taxon>
        <taxon>Betaproteobacteria</taxon>
        <taxon>Burkholderiales</taxon>
        <taxon>Oxalobacteraceae</taxon>
        <taxon>Telluria group</taxon>
        <taxon>Massilia</taxon>
    </lineage>
</organism>
<evidence type="ECO:0000313" key="5">
    <source>
        <dbReference type="Proteomes" id="UP000502415"/>
    </source>
</evidence>
<accession>A0A7Z2VTP3</accession>
<dbReference type="KEGG" id="mfy:HH212_01790"/>
<dbReference type="EMBL" id="CP051685">
    <property type="protein sequence ID" value="QJD98922.1"/>
    <property type="molecule type" value="Genomic_DNA"/>
</dbReference>
<evidence type="ECO:0000256" key="2">
    <source>
        <dbReference type="SAM" id="MobiDB-lite"/>
    </source>
</evidence>
<keyword evidence="5" id="KW-1185">Reference proteome</keyword>
<dbReference type="PROSITE" id="PS50983">
    <property type="entry name" value="FE_B12_PBP"/>
    <property type="match status" value="1"/>
</dbReference>